<accession>A0ABP1NPB3</accession>
<feature type="compositionally biased region" description="Basic residues" evidence="1">
    <location>
        <begin position="62"/>
        <end position="71"/>
    </location>
</feature>
<proteinExistence type="predicted"/>
<name>A0ABP1NPB3_XYLVO</name>
<dbReference type="EMBL" id="CAXAJV020001292">
    <property type="protein sequence ID" value="CAL7942066.1"/>
    <property type="molecule type" value="Genomic_DNA"/>
</dbReference>
<comment type="caution">
    <text evidence="2">The sequence shown here is derived from an EMBL/GenBank/DDBJ whole genome shotgun (WGS) entry which is preliminary data.</text>
</comment>
<keyword evidence="3" id="KW-1185">Reference proteome</keyword>
<organism evidence="2 3">
    <name type="scientific">Xylocopa violacea</name>
    <name type="common">Violet carpenter bee</name>
    <name type="synonym">Apis violacea</name>
    <dbReference type="NCBI Taxonomy" id="135666"/>
    <lineage>
        <taxon>Eukaryota</taxon>
        <taxon>Metazoa</taxon>
        <taxon>Ecdysozoa</taxon>
        <taxon>Arthropoda</taxon>
        <taxon>Hexapoda</taxon>
        <taxon>Insecta</taxon>
        <taxon>Pterygota</taxon>
        <taxon>Neoptera</taxon>
        <taxon>Endopterygota</taxon>
        <taxon>Hymenoptera</taxon>
        <taxon>Apocrita</taxon>
        <taxon>Aculeata</taxon>
        <taxon>Apoidea</taxon>
        <taxon>Anthophila</taxon>
        <taxon>Apidae</taxon>
        <taxon>Xylocopa</taxon>
        <taxon>Xylocopa</taxon>
    </lineage>
</organism>
<evidence type="ECO:0000256" key="1">
    <source>
        <dbReference type="SAM" id="MobiDB-lite"/>
    </source>
</evidence>
<feature type="compositionally biased region" description="Basic residues" evidence="1">
    <location>
        <begin position="45"/>
        <end position="54"/>
    </location>
</feature>
<evidence type="ECO:0000313" key="2">
    <source>
        <dbReference type="EMBL" id="CAL7942066.1"/>
    </source>
</evidence>
<dbReference type="Proteomes" id="UP001642520">
    <property type="component" value="Unassembled WGS sequence"/>
</dbReference>
<protein>
    <submittedName>
        <fullName evidence="2">Uncharacterized protein</fullName>
    </submittedName>
</protein>
<sequence>MGKIRRNGAASDMPADGQNETAREEQKVRLKKKKRKRDLTDLHQRLLKSKKDKKTKIDGKSNKTRNSKRISNRILPKPAAGIYRNGATGKEIRKFQVPSDDVKNARLQGNVQKLLDGYDSKSEGILVENNNGQVLKDSQFDASIRNILQPSLHDIYLSPVLCKVDGKEKYSEAQYTSNDDSDDPKCIEFTNNCFRKRDAINTENLRNCALTKYQELCKMVCSENFTQQNILDHFTTDPLTTVKKKLRNMYAESFHSQFLRDIVKRGPIVDDCTTSSVSTTATTYFPEIKLHPSEWTQDLVSVTGHNPDYQLGCTTSKEHDQENQNSMLMPNEGMGRKRDERTASNLLFDVSLLNSSGARMKNTSELDVAKIMNNVISDHDSTSISNHTSLEENCSTSSIFRNNNILEYFETNERTKQKNNLTPFVPAKPQNDFIVDKKHVMKRKNQRAQTIHISNKGSRRHSGKQNLKIPHQIKTKNLKHIPAILRRCNNAVANDNSRLNLFHESMHINKEPREMLFDASRQNLRFNPHSLIPELDENSRSLQTLSTASDSCNPTNTEDFDADTCVIASPNVRKDEIRFVKSSCAQPIKGKQQQNVHRNIFVNKKYASNQKTVMFTKKDSRNIGNCLYLNNLITDGTRDNSNVCIIKRNVTMQQQKSMRNACKVHKNCQRVPETCYRTLHCSQNSDDLGCCSQECKEINASQMQNLQVCQKPTICEKVLLRRVEQQHACENSQTCHNDQHVCYVVVDQCNDSNAKCSNDNVPQIERSRSFQAERCCRGDVADISILKGVQNLKILPMEERNSQMKFAGSQCMEDAVVLEEQPIKYLAYERDSKAQKIPIYVQRNKHVPSVDNVEVIDPSINYRVVSYPQEPSQKVIFVPTCEQNKVVYVQQPNLDRSNVSYEECSHPRKVVLYRPEVQYDSSNVCKVHIPKQSIVEVRPPECETVVTNLQQGDNNKKSRRSIVNCKEIRYRPNHEQGTCMRKQVFFYEK</sequence>
<reference evidence="2 3" key="1">
    <citation type="submission" date="2024-08" db="EMBL/GenBank/DDBJ databases">
        <authorList>
            <person name="Will J Nash"/>
            <person name="Angela Man"/>
            <person name="Seanna McTaggart"/>
            <person name="Kendall Baker"/>
            <person name="Tom Barker"/>
            <person name="Leah Catchpole"/>
            <person name="Alex Durrant"/>
            <person name="Karim Gharbi"/>
            <person name="Naomi Irish"/>
            <person name="Gemy Kaithakottil"/>
            <person name="Debby Ku"/>
            <person name="Aaliyah Providence"/>
            <person name="Felix Shaw"/>
            <person name="David Swarbreck"/>
            <person name="Chris Watkins"/>
            <person name="Ann M. McCartney"/>
            <person name="Giulio Formenti"/>
            <person name="Alice Mouton"/>
            <person name="Noel Vella"/>
            <person name="Bjorn M von Reumont"/>
            <person name="Adriana Vella"/>
            <person name="Wilfried Haerty"/>
        </authorList>
    </citation>
    <scope>NUCLEOTIDE SEQUENCE [LARGE SCALE GENOMIC DNA]</scope>
</reference>
<feature type="region of interest" description="Disordered" evidence="1">
    <location>
        <begin position="1"/>
        <end position="73"/>
    </location>
</feature>
<gene>
    <name evidence="2" type="ORF">XYLVIOL_LOCUS5351</name>
</gene>
<evidence type="ECO:0000313" key="3">
    <source>
        <dbReference type="Proteomes" id="UP001642520"/>
    </source>
</evidence>